<evidence type="ECO:0000256" key="5">
    <source>
        <dbReference type="SAM" id="MobiDB-lite"/>
    </source>
</evidence>
<dbReference type="PROSITE" id="PS50297">
    <property type="entry name" value="ANK_REP_REGION"/>
    <property type="match status" value="2"/>
</dbReference>
<accession>A0A397VN24</accession>
<dbReference type="GO" id="GO:0000062">
    <property type="term" value="F:fatty-acyl-CoA binding"/>
    <property type="evidence" value="ECO:0007669"/>
    <property type="project" value="InterPro"/>
</dbReference>
<keyword evidence="2 4" id="KW-0040">ANK repeat</keyword>
<protein>
    <submittedName>
        <fullName evidence="7">Ankyrin repeat-containing domain protein</fullName>
    </submittedName>
</protein>
<gene>
    <name evidence="7" type="ORF">C2G38_2244488</name>
</gene>
<reference evidence="7 8" key="1">
    <citation type="submission" date="2018-06" db="EMBL/GenBank/DDBJ databases">
        <title>Comparative genomics reveals the genomic features of Rhizophagus irregularis, R. cerebriforme, R. diaphanum and Gigaspora rosea, and their symbiotic lifestyle signature.</title>
        <authorList>
            <person name="Morin E."/>
            <person name="San Clemente H."/>
            <person name="Chen E.C.H."/>
            <person name="De La Providencia I."/>
            <person name="Hainaut M."/>
            <person name="Kuo A."/>
            <person name="Kohler A."/>
            <person name="Murat C."/>
            <person name="Tang N."/>
            <person name="Roy S."/>
            <person name="Loubradou J."/>
            <person name="Henrissat B."/>
            <person name="Grigoriev I.V."/>
            <person name="Corradi N."/>
            <person name="Roux C."/>
            <person name="Martin F.M."/>
        </authorList>
    </citation>
    <scope>NUCLEOTIDE SEQUENCE [LARGE SCALE GENOMIC DNA]</scope>
    <source>
        <strain evidence="7 8">DAOM 194757</strain>
    </source>
</reference>
<evidence type="ECO:0000256" key="1">
    <source>
        <dbReference type="ARBA" id="ARBA00022737"/>
    </source>
</evidence>
<dbReference type="PANTHER" id="PTHR24119:SF0">
    <property type="entry name" value="ACYL-COA-BINDING DOMAIN-CONTAINING PROTEIN 6"/>
    <property type="match status" value="1"/>
</dbReference>
<evidence type="ECO:0000313" key="7">
    <source>
        <dbReference type="EMBL" id="RIB20576.1"/>
    </source>
</evidence>
<dbReference type="InterPro" id="IPR035984">
    <property type="entry name" value="Acyl-CoA-binding_sf"/>
</dbReference>
<name>A0A397VN24_9GLOM</name>
<dbReference type="SUPFAM" id="SSF47027">
    <property type="entry name" value="Acyl-CoA binding protein"/>
    <property type="match status" value="1"/>
</dbReference>
<dbReference type="PRINTS" id="PR00689">
    <property type="entry name" value="ACOABINDINGP"/>
</dbReference>
<dbReference type="STRING" id="44941.A0A397VN24"/>
<keyword evidence="3" id="KW-0446">Lipid-binding</keyword>
<keyword evidence="8" id="KW-1185">Reference proteome</keyword>
<feature type="region of interest" description="Disordered" evidence="5">
    <location>
        <begin position="95"/>
        <end position="115"/>
    </location>
</feature>
<feature type="repeat" description="ANK" evidence="4">
    <location>
        <begin position="171"/>
        <end position="203"/>
    </location>
</feature>
<dbReference type="InterPro" id="IPR000582">
    <property type="entry name" value="Acyl-CoA-binding_protein"/>
</dbReference>
<dbReference type="Gene3D" id="1.25.40.20">
    <property type="entry name" value="Ankyrin repeat-containing domain"/>
    <property type="match status" value="1"/>
</dbReference>
<dbReference type="InterPro" id="IPR036770">
    <property type="entry name" value="Ankyrin_rpt-contain_sf"/>
</dbReference>
<dbReference type="Pfam" id="PF12796">
    <property type="entry name" value="Ank_2"/>
    <property type="match status" value="1"/>
</dbReference>
<evidence type="ECO:0000256" key="3">
    <source>
        <dbReference type="ARBA" id="ARBA00023121"/>
    </source>
</evidence>
<dbReference type="InterPro" id="IPR002110">
    <property type="entry name" value="Ankyrin_rpt"/>
</dbReference>
<dbReference type="SUPFAM" id="SSF48403">
    <property type="entry name" value="Ankyrin repeat"/>
    <property type="match status" value="1"/>
</dbReference>
<dbReference type="PROSITE" id="PS51228">
    <property type="entry name" value="ACB_2"/>
    <property type="match status" value="1"/>
</dbReference>
<dbReference type="SMART" id="SM00248">
    <property type="entry name" value="ANK"/>
    <property type="match status" value="2"/>
</dbReference>
<dbReference type="OrthoDB" id="346910at2759"/>
<evidence type="ECO:0000313" key="8">
    <source>
        <dbReference type="Proteomes" id="UP000266673"/>
    </source>
</evidence>
<dbReference type="Pfam" id="PF00887">
    <property type="entry name" value="ACBP"/>
    <property type="match status" value="1"/>
</dbReference>
<dbReference type="AlphaFoldDB" id="A0A397VN24"/>
<dbReference type="PANTHER" id="PTHR24119">
    <property type="entry name" value="ACYL-COA-BINDING DOMAIN-CONTAINING PROTEIN 6"/>
    <property type="match status" value="1"/>
</dbReference>
<feature type="compositionally biased region" description="Acidic residues" evidence="5">
    <location>
        <begin position="97"/>
        <end position="107"/>
    </location>
</feature>
<evidence type="ECO:0000256" key="4">
    <source>
        <dbReference type="PROSITE-ProRule" id="PRU00023"/>
    </source>
</evidence>
<keyword evidence="1" id="KW-0677">Repeat</keyword>
<evidence type="ECO:0000259" key="6">
    <source>
        <dbReference type="PROSITE" id="PS51228"/>
    </source>
</evidence>
<proteinExistence type="predicted"/>
<dbReference type="Gene3D" id="1.20.80.10">
    <property type="match status" value="1"/>
</dbReference>
<comment type="caution">
    <text evidence="7">The sequence shown here is derived from an EMBL/GenBank/DDBJ whole genome shotgun (WGS) entry which is preliminary data.</text>
</comment>
<sequence length="262" mass="29985">MSETDILTTQFNSAYTYLNNHSNIKLSDEIKLKLYGTYKVATVGICNIPKPSLLDFRNRAKWDAWNELGDISKEEAKQRYIDILEQANVGWSRDHVDDDENLSDADDNDKIDNETMDTSRDRWTYVSTLSYGEEEIETNNDIFLYAKQGKSSEISGILESGEADVNDKDDQGLSLLHWACDRGHLDVVKLLIEKGADINILSDGNETPLHYACISEHLDCARYLYKNGANISLKDEDGLTAFEHCNLEFKNLIIQEYQYRVY</sequence>
<dbReference type="InterPro" id="IPR014352">
    <property type="entry name" value="FERM/acyl-CoA-bd_prot_sf"/>
</dbReference>
<organism evidence="7 8">
    <name type="scientific">Gigaspora rosea</name>
    <dbReference type="NCBI Taxonomy" id="44941"/>
    <lineage>
        <taxon>Eukaryota</taxon>
        <taxon>Fungi</taxon>
        <taxon>Fungi incertae sedis</taxon>
        <taxon>Mucoromycota</taxon>
        <taxon>Glomeromycotina</taxon>
        <taxon>Glomeromycetes</taxon>
        <taxon>Diversisporales</taxon>
        <taxon>Gigasporaceae</taxon>
        <taxon>Gigaspora</taxon>
    </lineage>
</organism>
<dbReference type="PROSITE" id="PS50088">
    <property type="entry name" value="ANK_REPEAT"/>
    <property type="match status" value="2"/>
</dbReference>
<feature type="domain" description="ACB" evidence="6">
    <location>
        <begin position="7"/>
        <end position="93"/>
    </location>
</feature>
<dbReference type="Proteomes" id="UP000266673">
    <property type="component" value="Unassembled WGS sequence"/>
</dbReference>
<feature type="repeat" description="ANK" evidence="4">
    <location>
        <begin position="204"/>
        <end position="236"/>
    </location>
</feature>
<dbReference type="EMBL" id="QKWP01000410">
    <property type="protein sequence ID" value="RIB20576.1"/>
    <property type="molecule type" value="Genomic_DNA"/>
</dbReference>
<evidence type="ECO:0000256" key="2">
    <source>
        <dbReference type="ARBA" id="ARBA00023043"/>
    </source>
</evidence>